<gene>
    <name evidence="2" type="ORF">TCNE_LOCUS16962</name>
</gene>
<protein>
    <submittedName>
        <fullName evidence="4">BppU_N domain-containing protein</fullName>
    </submittedName>
</protein>
<evidence type="ECO:0000313" key="3">
    <source>
        <dbReference type="Proteomes" id="UP000050794"/>
    </source>
</evidence>
<keyword evidence="3" id="KW-1185">Reference proteome</keyword>
<feature type="coiled-coil region" evidence="1">
    <location>
        <begin position="4"/>
        <end position="38"/>
    </location>
</feature>
<dbReference type="Proteomes" id="UP000050794">
    <property type="component" value="Unassembled WGS sequence"/>
</dbReference>
<evidence type="ECO:0000313" key="4">
    <source>
        <dbReference type="WBParaSite" id="TCNE_0001696301-mRNA-1"/>
    </source>
</evidence>
<name>A0A183V892_TOXCA</name>
<reference evidence="4" key="1">
    <citation type="submission" date="2016-06" db="UniProtKB">
        <authorList>
            <consortium name="WormBaseParasite"/>
        </authorList>
    </citation>
    <scope>IDENTIFICATION</scope>
</reference>
<organism evidence="3 4">
    <name type="scientific">Toxocara canis</name>
    <name type="common">Canine roundworm</name>
    <dbReference type="NCBI Taxonomy" id="6265"/>
    <lineage>
        <taxon>Eukaryota</taxon>
        <taxon>Metazoa</taxon>
        <taxon>Ecdysozoa</taxon>
        <taxon>Nematoda</taxon>
        <taxon>Chromadorea</taxon>
        <taxon>Rhabditida</taxon>
        <taxon>Spirurina</taxon>
        <taxon>Ascaridomorpha</taxon>
        <taxon>Ascaridoidea</taxon>
        <taxon>Toxocaridae</taxon>
        <taxon>Toxocara</taxon>
    </lineage>
</organism>
<sequence length="78" mass="9050">MGGKAELSQTLQLLSEKAKHATEDITKLKQLSEKLNTNCSDFKQNIGIQIDSLIEQLQQRKEKLLKYADDEREYKVRQ</sequence>
<proteinExistence type="predicted"/>
<keyword evidence="1" id="KW-0175">Coiled coil</keyword>
<dbReference type="WBParaSite" id="TCNE_0001696301-mRNA-1">
    <property type="protein sequence ID" value="TCNE_0001696301-mRNA-1"/>
    <property type="gene ID" value="TCNE_0001696301"/>
</dbReference>
<accession>A0A183V892</accession>
<dbReference type="EMBL" id="UYWY01024034">
    <property type="protein sequence ID" value="VDM48283.1"/>
    <property type="molecule type" value="Genomic_DNA"/>
</dbReference>
<evidence type="ECO:0000256" key="1">
    <source>
        <dbReference type="SAM" id="Coils"/>
    </source>
</evidence>
<dbReference type="AlphaFoldDB" id="A0A183V892"/>
<reference evidence="2 3" key="2">
    <citation type="submission" date="2018-11" db="EMBL/GenBank/DDBJ databases">
        <authorList>
            <consortium name="Pathogen Informatics"/>
        </authorList>
    </citation>
    <scope>NUCLEOTIDE SEQUENCE [LARGE SCALE GENOMIC DNA]</scope>
</reference>
<evidence type="ECO:0000313" key="2">
    <source>
        <dbReference type="EMBL" id="VDM48283.1"/>
    </source>
</evidence>